<evidence type="ECO:0000313" key="1">
    <source>
        <dbReference type="EMBL" id="MPN02921.1"/>
    </source>
</evidence>
<accession>A0A645ELP1</accession>
<gene>
    <name evidence="1" type="ORF">SDC9_150142</name>
</gene>
<proteinExistence type="predicted"/>
<dbReference type="AlphaFoldDB" id="A0A645ELP1"/>
<name>A0A645ELP1_9ZZZZ</name>
<reference evidence="1" key="1">
    <citation type="submission" date="2019-08" db="EMBL/GenBank/DDBJ databases">
        <authorList>
            <person name="Kucharzyk K."/>
            <person name="Murdoch R.W."/>
            <person name="Higgins S."/>
            <person name="Loffler F."/>
        </authorList>
    </citation>
    <scope>NUCLEOTIDE SEQUENCE</scope>
</reference>
<sequence length="162" mass="17189">MIQLEGAAIVLRGCAPIRHGLEAAEVAAGALFAGRVNGHVPDFGGTAFEAVVDSAVKHQASADANVENTDQKQAARTGGIPKPILSEGRSGRLLLKGDWERERIADDFFNADVVPAFKVRRVDHHAALVVIRAGGDKPNAEDLIPTYPRIVDATVGEVDHLV</sequence>
<protein>
    <submittedName>
        <fullName evidence="1">Uncharacterized protein</fullName>
    </submittedName>
</protein>
<organism evidence="1">
    <name type="scientific">bioreactor metagenome</name>
    <dbReference type="NCBI Taxonomy" id="1076179"/>
    <lineage>
        <taxon>unclassified sequences</taxon>
        <taxon>metagenomes</taxon>
        <taxon>ecological metagenomes</taxon>
    </lineage>
</organism>
<comment type="caution">
    <text evidence="1">The sequence shown here is derived from an EMBL/GenBank/DDBJ whole genome shotgun (WGS) entry which is preliminary data.</text>
</comment>
<dbReference type="EMBL" id="VSSQ01048877">
    <property type="protein sequence ID" value="MPN02921.1"/>
    <property type="molecule type" value="Genomic_DNA"/>
</dbReference>